<evidence type="ECO:0000313" key="1">
    <source>
        <dbReference type="EMBL" id="AJQ95117.1"/>
    </source>
</evidence>
<dbReference type="HOGENOM" id="CLU_3043953_0_0_6"/>
<organism evidence="1 2">
    <name type="scientific">Gynuella sunshinyii YC6258</name>
    <dbReference type="NCBI Taxonomy" id="1445510"/>
    <lineage>
        <taxon>Bacteria</taxon>
        <taxon>Pseudomonadati</taxon>
        <taxon>Pseudomonadota</taxon>
        <taxon>Gammaproteobacteria</taxon>
        <taxon>Oceanospirillales</taxon>
        <taxon>Saccharospirillaceae</taxon>
        <taxon>Gynuella</taxon>
    </lineage>
</organism>
<reference evidence="1 2" key="1">
    <citation type="submission" date="2014-01" db="EMBL/GenBank/DDBJ databases">
        <title>Full genme sequencing of cellulolytic bacterium Gynuella sunshinyii YC6258T gen. nov., sp. nov.</title>
        <authorList>
            <person name="Khan H."/>
            <person name="Chung E.J."/>
            <person name="Chung Y.R."/>
        </authorList>
    </citation>
    <scope>NUCLEOTIDE SEQUENCE [LARGE SCALE GENOMIC DNA]</scope>
    <source>
        <strain evidence="1 2">YC6258</strain>
    </source>
</reference>
<protein>
    <submittedName>
        <fullName evidence="1">Uncharacterized protein</fullName>
    </submittedName>
</protein>
<proteinExistence type="predicted"/>
<evidence type="ECO:0000313" key="2">
    <source>
        <dbReference type="Proteomes" id="UP000032266"/>
    </source>
</evidence>
<keyword evidence="2" id="KW-1185">Reference proteome</keyword>
<name>A0A0C5VK99_9GAMM</name>
<dbReference type="EMBL" id="CP007142">
    <property type="protein sequence ID" value="AJQ95117.1"/>
    <property type="molecule type" value="Genomic_DNA"/>
</dbReference>
<sequence length="54" mass="6442">MRFYLNSNVYNSNLYTTSMIITDEEKSQKAHQKQPKQQLAYDFSAFFCYISFSN</sequence>
<dbReference type="STRING" id="1445510.YC6258_03081"/>
<dbReference type="KEGG" id="gsn:YC6258_03081"/>
<accession>A0A0C5VK99</accession>
<dbReference type="Proteomes" id="UP000032266">
    <property type="component" value="Chromosome"/>
</dbReference>
<gene>
    <name evidence="1" type="ORF">YC6258_03081</name>
</gene>
<dbReference type="AlphaFoldDB" id="A0A0C5VK99"/>